<evidence type="ECO:0000256" key="1">
    <source>
        <dbReference type="ARBA" id="ARBA00000085"/>
    </source>
</evidence>
<keyword evidence="4 9" id="KW-0808">Transferase</keyword>
<dbReference type="EMBL" id="CZKB01000017">
    <property type="protein sequence ID" value="CUR60889.1"/>
    <property type="molecule type" value="Genomic_DNA"/>
</dbReference>
<dbReference type="FunFam" id="3.30.565.10:FF:000010">
    <property type="entry name" value="Sensor histidine kinase RcsC"/>
    <property type="match status" value="1"/>
</dbReference>
<dbReference type="Gene3D" id="3.30.565.10">
    <property type="entry name" value="Histidine kinase-like ATPase, C-terminal domain"/>
    <property type="match status" value="1"/>
</dbReference>
<evidence type="ECO:0000259" key="8">
    <source>
        <dbReference type="PROSITE" id="PS50113"/>
    </source>
</evidence>
<feature type="domain" description="Histidine kinase" evidence="6">
    <location>
        <begin position="157"/>
        <end position="380"/>
    </location>
</feature>
<dbReference type="PANTHER" id="PTHR43047">
    <property type="entry name" value="TWO-COMPONENT HISTIDINE PROTEIN KINASE"/>
    <property type="match status" value="1"/>
</dbReference>
<dbReference type="Pfam" id="PF08448">
    <property type="entry name" value="PAS_4"/>
    <property type="match status" value="1"/>
</dbReference>
<dbReference type="SMART" id="SM00388">
    <property type="entry name" value="HisKA"/>
    <property type="match status" value="1"/>
</dbReference>
<dbReference type="NCBIfam" id="TIGR00229">
    <property type="entry name" value="sensory_box"/>
    <property type="match status" value="1"/>
</dbReference>
<dbReference type="CDD" id="cd00130">
    <property type="entry name" value="PAS"/>
    <property type="match status" value="1"/>
</dbReference>
<dbReference type="SUPFAM" id="SSF47384">
    <property type="entry name" value="Homodimeric domain of signal transducing histidine kinase"/>
    <property type="match status" value="1"/>
</dbReference>
<evidence type="ECO:0000256" key="5">
    <source>
        <dbReference type="ARBA" id="ARBA00022777"/>
    </source>
</evidence>
<dbReference type="SUPFAM" id="SSF55785">
    <property type="entry name" value="PYP-like sensor domain (PAS domain)"/>
    <property type="match status" value="1"/>
</dbReference>
<dbReference type="InterPro" id="IPR004358">
    <property type="entry name" value="Sig_transdc_His_kin-like_C"/>
</dbReference>
<dbReference type="CDD" id="cd00082">
    <property type="entry name" value="HisKA"/>
    <property type="match status" value="1"/>
</dbReference>
<dbReference type="CDD" id="cd16922">
    <property type="entry name" value="HATPase_EvgS-ArcB-TorS-like"/>
    <property type="match status" value="1"/>
</dbReference>
<dbReference type="Gene3D" id="1.10.287.130">
    <property type="match status" value="1"/>
</dbReference>
<dbReference type="SMART" id="SM00091">
    <property type="entry name" value="PAS"/>
    <property type="match status" value="1"/>
</dbReference>
<evidence type="ECO:0000259" key="6">
    <source>
        <dbReference type="PROSITE" id="PS50109"/>
    </source>
</evidence>
<dbReference type="InterPro" id="IPR000014">
    <property type="entry name" value="PAS"/>
</dbReference>
<dbReference type="InterPro" id="IPR036890">
    <property type="entry name" value="HATPase_C_sf"/>
</dbReference>
<keyword evidence="5 9" id="KW-0418">Kinase</keyword>
<evidence type="ECO:0000256" key="4">
    <source>
        <dbReference type="ARBA" id="ARBA00022679"/>
    </source>
</evidence>
<dbReference type="InterPro" id="IPR005467">
    <property type="entry name" value="His_kinase_dom"/>
</dbReference>
<dbReference type="Pfam" id="PF02518">
    <property type="entry name" value="HATPase_c"/>
    <property type="match status" value="1"/>
</dbReference>
<protein>
    <recommendedName>
        <fullName evidence="2">histidine kinase</fullName>
        <ecNumber evidence="2">2.7.13.3</ecNumber>
    </recommendedName>
</protein>
<dbReference type="PROSITE" id="PS50112">
    <property type="entry name" value="PAS"/>
    <property type="match status" value="1"/>
</dbReference>
<dbReference type="InterPro" id="IPR013656">
    <property type="entry name" value="PAS_4"/>
</dbReference>
<dbReference type="InterPro" id="IPR036097">
    <property type="entry name" value="HisK_dim/P_sf"/>
</dbReference>
<dbReference type="InterPro" id="IPR000700">
    <property type="entry name" value="PAS-assoc_C"/>
</dbReference>
<evidence type="ECO:0000313" key="9">
    <source>
        <dbReference type="EMBL" id="CUR60889.1"/>
    </source>
</evidence>
<proteinExistence type="predicted"/>
<keyword evidence="3" id="KW-0597">Phosphoprotein</keyword>
<dbReference type="SUPFAM" id="SSF55874">
    <property type="entry name" value="ATPase domain of HSP90 chaperone/DNA topoisomerase II/histidine kinase"/>
    <property type="match status" value="1"/>
</dbReference>
<feature type="domain" description="PAS" evidence="7">
    <location>
        <begin position="23"/>
        <end position="93"/>
    </location>
</feature>
<organism evidence="9">
    <name type="scientific">metagenome</name>
    <dbReference type="NCBI Taxonomy" id="256318"/>
    <lineage>
        <taxon>unclassified sequences</taxon>
        <taxon>metagenomes</taxon>
    </lineage>
</organism>
<accession>A0A2P2CFY8</accession>
<dbReference type="EC" id="2.7.13.3" evidence="2"/>
<dbReference type="Gene3D" id="3.30.450.20">
    <property type="entry name" value="PAS domain"/>
    <property type="match status" value="1"/>
</dbReference>
<comment type="catalytic activity">
    <reaction evidence="1">
        <text>ATP + protein L-histidine = ADP + protein N-phospho-L-histidine.</text>
        <dbReference type="EC" id="2.7.13.3"/>
    </reaction>
</comment>
<dbReference type="PROSITE" id="PS50109">
    <property type="entry name" value="HIS_KIN"/>
    <property type="match status" value="1"/>
</dbReference>
<evidence type="ECO:0000256" key="2">
    <source>
        <dbReference type="ARBA" id="ARBA00012438"/>
    </source>
</evidence>
<evidence type="ECO:0000259" key="7">
    <source>
        <dbReference type="PROSITE" id="PS50112"/>
    </source>
</evidence>
<dbReference type="AlphaFoldDB" id="A0A2P2CFY8"/>
<dbReference type="InterPro" id="IPR003661">
    <property type="entry name" value="HisK_dim/P_dom"/>
</dbReference>
<dbReference type="SMART" id="SM00387">
    <property type="entry name" value="HATPase_c"/>
    <property type="match status" value="1"/>
</dbReference>
<feature type="domain" description="PAC" evidence="8">
    <location>
        <begin position="95"/>
        <end position="146"/>
    </location>
</feature>
<evidence type="ECO:0000256" key="3">
    <source>
        <dbReference type="ARBA" id="ARBA00022553"/>
    </source>
</evidence>
<dbReference type="Pfam" id="PF00512">
    <property type="entry name" value="HisKA"/>
    <property type="match status" value="1"/>
</dbReference>
<dbReference type="PRINTS" id="PR00344">
    <property type="entry name" value="BCTRLSENSOR"/>
</dbReference>
<dbReference type="InterPro" id="IPR035965">
    <property type="entry name" value="PAS-like_dom_sf"/>
</dbReference>
<gene>
    <name evidence="9" type="ORF">NOCA1240047</name>
</gene>
<name>A0A2P2CFY8_9ZZZZ</name>
<reference evidence="9" key="1">
    <citation type="submission" date="2015-08" db="EMBL/GenBank/DDBJ databases">
        <authorList>
            <person name="Babu N.S."/>
            <person name="Beckwith C.J."/>
            <person name="Beseler K.G."/>
            <person name="Brison A."/>
            <person name="Carone J.V."/>
            <person name="Caskin T.P."/>
            <person name="Diamond M."/>
            <person name="Durham M.E."/>
            <person name="Foxe J.M."/>
            <person name="Go M."/>
            <person name="Henderson B.A."/>
            <person name="Jones I.B."/>
            <person name="McGettigan J.A."/>
            <person name="Micheletti S.J."/>
            <person name="Nasrallah M.E."/>
            <person name="Ortiz D."/>
            <person name="Piller C.R."/>
            <person name="Privatt S.R."/>
            <person name="Schneider S.L."/>
            <person name="Sharp S."/>
            <person name="Smith T.C."/>
            <person name="Stanton J.D."/>
            <person name="Ullery H.E."/>
            <person name="Wilson R.J."/>
            <person name="Serrano M.G."/>
            <person name="Buck G."/>
            <person name="Lee V."/>
            <person name="Wang Y."/>
            <person name="Carvalho R."/>
            <person name="Voegtly L."/>
            <person name="Shi R."/>
            <person name="Duckworth R."/>
            <person name="Johnson A."/>
            <person name="Loviza R."/>
            <person name="Walstead R."/>
            <person name="Shah Z."/>
            <person name="Kiflezghi M."/>
            <person name="Wade K."/>
            <person name="Ball S.L."/>
            <person name="Bradley K.W."/>
            <person name="Asai D.J."/>
            <person name="Bowman C.A."/>
            <person name="Russell D.A."/>
            <person name="Pope W.H."/>
            <person name="Jacobs-Sera D."/>
            <person name="Hendrix R.W."/>
            <person name="Hatfull G.F."/>
        </authorList>
    </citation>
    <scope>NUCLEOTIDE SEQUENCE</scope>
</reference>
<sequence>MTHDRPDPAQASAGDGGGALAEATARYASLFSHHPQSAWSLDAHGHFTDANQRTLEMTGLTLAELRDAHFSQVIHADDLARFQDGFERVMAGEPQLLDGRVARPDGEVIDIRCTAIPVVVHDEVVGVHGISEDVTEAKRVLRELEEANAAKTLFLATVSHEVRTPLAAIVGATDLLMATDLAPEPARYAQILQRSSERLMRLVEDILEFSGLEAHQTVLHPRPFDIRALVSDIEDWAAPLARTRGLTATFAVDASVPSTAVGDCRRISQVVTNLVHNAITFTERGGVDVRVNVPDAGQDTEAVSWLELEVRDTGIGIAPDQLATLMAPFRQADPHAGDRRGLGLGLTISNELVALMGGRLTATSTPGEGSTFRVALPLGRDEPTSPM</sequence>
<dbReference type="InterPro" id="IPR003594">
    <property type="entry name" value="HATPase_dom"/>
</dbReference>
<dbReference type="GO" id="GO:0000155">
    <property type="term" value="F:phosphorelay sensor kinase activity"/>
    <property type="evidence" value="ECO:0007669"/>
    <property type="project" value="InterPro"/>
</dbReference>
<dbReference type="PROSITE" id="PS50113">
    <property type="entry name" value="PAC"/>
    <property type="match status" value="1"/>
</dbReference>